<reference evidence="1 2" key="1">
    <citation type="journal article" date="2018" name="Arch. Microbiol.">
        <title>New insights into the metabolic potential of the phototrophic purple bacterium Rhodopila globiformis DSM 161(T) from its draft genome sequence and evidence for a vanadium-dependent nitrogenase.</title>
        <authorList>
            <person name="Imhoff J.F."/>
            <person name="Rahn T."/>
            <person name="Kunzel S."/>
            <person name="Neulinger S.C."/>
        </authorList>
    </citation>
    <scope>NUCLEOTIDE SEQUENCE [LARGE SCALE GENOMIC DNA]</scope>
    <source>
        <strain evidence="1 2">DSM 161</strain>
    </source>
</reference>
<dbReference type="OrthoDB" id="9808944at2"/>
<protein>
    <recommendedName>
        <fullName evidence="3">Flagellar biosynthesis regulator FlhF</fullName>
    </recommendedName>
</protein>
<dbReference type="Pfam" id="PF07309">
    <property type="entry name" value="FlaF"/>
    <property type="match status" value="1"/>
</dbReference>
<dbReference type="GO" id="GO:0044781">
    <property type="term" value="P:bacterial-type flagellum organization"/>
    <property type="evidence" value="ECO:0007669"/>
    <property type="project" value="InterPro"/>
</dbReference>
<accession>A0A2S6MZG1</accession>
<name>A0A2S6MZG1_RHOGL</name>
<dbReference type="RefSeq" id="WP_104521855.1">
    <property type="nucleotide sequence ID" value="NZ_NHRY01000254.1"/>
</dbReference>
<evidence type="ECO:0000313" key="1">
    <source>
        <dbReference type="EMBL" id="PPQ27765.1"/>
    </source>
</evidence>
<comment type="caution">
    <text evidence="1">The sequence shown here is derived from an EMBL/GenBank/DDBJ whole genome shotgun (WGS) entry which is preliminary data.</text>
</comment>
<evidence type="ECO:0008006" key="3">
    <source>
        <dbReference type="Google" id="ProtNLM"/>
    </source>
</evidence>
<sequence>MGQFQGDAPLPMPNMASKAYGAIIQRTESPRDIEYRVFSQVTAALQEAAAPDAHFTLRVEAVHRNRELWQTLAYDLAGDGNMLPDDLKSKLLSLAIWVTGESSRVTAGTTSPDALINVNKSIMVGLRPANGGAV</sequence>
<keyword evidence="2" id="KW-1185">Reference proteome</keyword>
<dbReference type="EMBL" id="NHRY01000254">
    <property type="protein sequence ID" value="PPQ27765.1"/>
    <property type="molecule type" value="Genomic_DNA"/>
</dbReference>
<proteinExistence type="predicted"/>
<dbReference type="NCBIfam" id="NF009435">
    <property type="entry name" value="PRK12794.1"/>
    <property type="match status" value="1"/>
</dbReference>
<dbReference type="InterPro" id="IPR010845">
    <property type="entry name" value="FlaF"/>
</dbReference>
<gene>
    <name evidence="1" type="ORF">CCS01_26620</name>
</gene>
<dbReference type="AlphaFoldDB" id="A0A2S6MZG1"/>
<dbReference type="Proteomes" id="UP000239724">
    <property type="component" value="Unassembled WGS sequence"/>
</dbReference>
<evidence type="ECO:0000313" key="2">
    <source>
        <dbReference type="Proteomes" id="UP000239724"/>
    </source>
</evidence>
<organism evidence="1 2">
    <name type="scientific">Rhodopila globiformis</name>
    <name type="common">Rhodopseudomonas globiformis</name>
    <dbReference type="NCBI Taxonomy" id="1071"/>
    <lineage>
        <taxon>Bacteria</taxon>
        <taxon>Pseudomonadati</taxon>
        <taxon>Pseudomonadota</taxon>
        <taxon>Alphaproteobacteria</taxon>
        <taxon>Acetobacterales</taxon>
        <taxon>Acetobacteraceae</taxon>
        <taxon>Rhodopila</taxon>
    </lineage>
</organism>